<sequence>MDLNESLENDNLPKFSSAIQITRPKSASKTGSPSLTNSPINKITVAKLVLKPEKLSVINKATSLSPKEKLQKSLHGVAEMSLLPSEDSWINKKSKNIVELETKTRKSESERKTLNQQQSRYRQPSITTERPTNKSTTMNEASRREARKFMQKQREKRKLETKKEIDQSFIIKQRLDELRKTVKNVIAKKPQKDKSQVNISPPRNYYSMSNHHMKEIKVLKLKPMSKGSQKSPNVVDLTPSGKERKSDEIYVPKSSSPVKSKQEVKSTTSSPIKPAIVLKKPESPLKSSTQNREIISKVNKPQQRVSQSKENEDPSNNIKLKVPDVKLNYKSSYQSNKEPQTNLVTWLQNSNVQPYPYNFIYAVRKKLQAYNAAMEIKKGKELKLKKMATEKLNKNSKRDLKSRDETDRSELQLPVTKTSDTNVTSYEQELEANTISEVSSLQSDMVLVKSKSEENENPADNDADTTISELIFQSLNDDAFIGKKRESLNSAFDRTSFDKKILHLKPEEISPNTMEKQNKFLSAKTELPVLKKPEIIPQNDFNIVENQEDYQKKLDEFNQSLSNVIQYNERLTKDLNSKSPSRTSETYHNYKSSFEDNVETESVKTNVTAQPPTSNQRQESESNSLIKTFIEDSFKTEGDVIEDKVIAYVEPAQDVSSNTAKLTATNMDESSLKNEKKEELETTFEESKLLNIFKYNESETSFNITLTDNNESFENLMNQSTSEIKSWEKALIDRARGQVAWLELQKQQFKKHGLMDKVSTIRKKQRAILLRLEKERMKRKEIHLKDQDSFSLSEINARADIERILQEREQEIEKRRDHIEHLVKWQEKLDRAEAKLKQMEQELLGENKKKLTSSPRKNNHNNDLLDQSLQMVKSIDKSLKVLKNIQPVKGDEFVEVSGEKLNKLWQRLTGLVQNIYDPIDTYKLSKEDFAKFYEDAKEVVLRSDMKVILESSVIPQQMSMKNNKNEEDELSDSDNEHENENENDNKSDVSTMNSIMNIETEEEYPGSFSYDHQETVTATATETDKTNDDELRQMLENQMKVFVDVKKTEEDHETTPIAVNTTFKISGESKEKSLSPDVKSDRNSVINTESLLSVKVSSADSDGSTIIPEVNIQITDMDDDNPIHEEQLIEDISFPNLDISGMSESTHHEELENTRKDLSTIAECSEFEHSQNTSDEEISSEVILSRHSNATTSTSEANLNSEIERRLSSITDSLEEVNVAFKKIALINRSPSSITYSTDKDFISSEKISTSTEKSETRSEMESGSQVMTSTPEIVKHHSDDFN</sequence>
<feature type="region of interest" description="Disordered" evidence="3">
    <location>
        <begin position="1"/>
        <end position="41"/>
    </location>
</feature>
<evidence type="ECO:0000259" key="4">
    <source>
        <dbReference type="PROSITE" id="PS50268"/>
    </source>
</evidence>
<feature type="region of interest" description="Disordered" evidence="3">
    <location>
        <begin position="222"/>
        <end position="318"/>
    </location>
</feature>
<dbReference type="PROSITE" id="PS50268">
    <property type="entry name" value="CADHERIN_2"/>
    <property type="match status" value="1"/>
</dbReference>
<feature type="compositionally biased region" description="Polar residues" evidence="3">
    <location>
        <begin position="577"/>
        <end position="592"/>
    </location>
</feature>
<dbReference type="InterPro" id="IPR002126">
    <property type="entry name" value="Cadherin-like_dom"/>
</dbReference>
<dbReference type="OrthoDB" id="306254at2759"/>
<evidence type="ECO:0000256" key="1">
    <source>
        <dbReference type="PROSITE-ProRule" id="PRU00043"/>
    </source>
</evidence>
<organism evidence="5 6">
    <name type="scientific">Clunio marinus</name>
    <dbReference type="NCBI Taxonomy" id="568069"/>
    <lineage>
        <taxon>Eukaryota</taxon>
        <taxon>Metazoa</taxon>
        <taxon>Ecdysozoa</taxon>
        <taxon>Arthropoda</taxon>
        <taxon>Hexapoda</taxon>
        <taxon>Insecta</taxon>
        <taxon>Pterygota</taxon>
        <taxon>Neoptera</taxon>
        <taxon>Endopterygota</taxon>
        <taxon>Diptera</taxon>
        <taxon>Nematocera</taxon>
        <taxon>Chironomoidea</taxon>
        <taxon>Chironomidae</taxon>
        <taxon>Clunio</taxon>
    </lineage>
</organism>
<dbReference type="GO" id="GO:0005509">
    <property type="term" value="F:calcium ion binding"/>
    <property type="evidence" value="ECO:0007669"/>
    <property type="project" value="UniProtKB-UniRule"/>
</dbReference>
<feature type="coiled-coil region" evidence="2">
    <location>
        <begin position="815"/>
        <end position="849"/>
    </location>
</feature>
<reference evidence="5 6" key="1">
    <citation type="submission" date="2015-04" db="EMBL/GenBank/DDBJ databases">
        <authorList>
            <person name="Syromyatnikov M.Y."/>
            <person name="Popov V.N."/>
        </authorList>
    </citation>
    <scope>NUCLEOTIDE SEQUENCE [LARGE SCALE GENOMIC DNA]</scope>
</reference>
<feature type="compositionally biased region" description="Polar residues" evidence="3">
    <location>
        <begin position="114"/>
        <end position="140"/>
    </location>
</feature>
<protein>
    <submittedName>
        <fullName evidence="5">CLUMA_CG005026, isoform A</fullName>
    </submittedName>
</protein>
<feature type="region of interest" description="Disordered" evidence="3">
    <location>
        <begin position="100"/>
        <end position="162"/>
    </location>
</feature>
<gene>
    <name evidence="5" type="ORF">CLUMA_CG005026</name>
</gene>
<feature type="region of interest" description="Disordered" evidence="3">
    <location>
        <begin position="388"/>
        <end position="423"/>
    </location>
</feature>
<accession>A0A1J1HZ05</accession>
<feature type="compositionally biased region" description="Basic and acidic residues" evidence="3">
    <location>
        <begin position="388"/>
        <end position="410"/>
    </location>
</feature>
<keyword evidence="2" id="KW-0175">Coiled coil</keyword>
<name>A0A1J1HZ05_9DIPT</name>
<feature type="region of interest" description="Disordered" evidence="3">
    <location>
        <begin position="188"/>
        <end position="207"/>
    </location>
</feature>
<feature type="compositionally biased region" description="Basic and acidic residues" evidence="3">
    <location>
        <begin position="1274"/>
        <end position="1283"/>
    </location>
</feature>
<keyword evidence="1" id="KW-0106">Calcium</keyword>
<dbReference type="GO" id="GO:0007156">
    <property type="term" value="P:homophilic cell adhesion via plasma membrane adhesion molecules"/>
    <property type="evidence" value="ECO:0007669"/>
    <property type="project" value="InterPro"/>
</dbReference>
<dbReference type="Proteomes" id="UP000183832">
    <property type="component" value="Unassembled WGS sequence"/>
</dbReference>
<evidence type="ECO:0000256" key="2">
    <source>
        <dbReference type="SAM" id="Coils"/>
    </source>
</evidence>
<proteinExistence type="predicted"/>
<dbReference type="GO" id="GO:0016020">
    <property type="term" value="C:membrane"/>
    <property type="evidence" value="ECO:0007669"/>
    <property type="project" value="InterPro"/>
</dbReference>
<feature type="region of interest" description="Disordered" evidence="3">
    <location>
        <begin position="958"/>
        <end position="991"/>
    </location>
</feature>
<feature type="compositionally biased region" description="Basic and acidic residues" evidence="3">
    <location>
        <begin position="100"/>
        <end position="113"/>
    </location>
</feature>
<dbReference type="STRING" id="568069.A0A1J1HZ05"/>
<evidence type="ECO:0000313" key="5">
    <source>
        <dbReference type="EMBL" id="CRK91353.1"/>
    </source>
</evidence>
<feature type="compositionally biased region" description="Polar residues" evidence="3">
    <location>
        <begin position="196"/>
        <end position="207"/>
    </location>
</feature>
<evidence type="ECO:0000313" key="6">
    <source>
        <dbReference type="Proteomes" id="UP000183832"/>
    </source>
</evidence>
<feature type="compositionally biased region" description="Polar residues" evidence="3">
    <location>
        <begin position="17"/>
        <end position="41"/>
    </location>
</feature>
<feature type="compositionally biased region" description="Basic and acidic residues" evidence="3">
    <location>
        <begin position="241"/>
        <end position="250"/>
    </location>
</feature>
<feature type="domain" description="Cadherin" evidence="4">
    <location>
        <begin position="992"/>
        <end position="1124"/>
    </location>
</feature>
<feature type="region of interest" description="Disordered" evidence="3">
    <location>
        <begin position="575"/>
        <end position="624"/>
    </location>
</feature>
<evidence type="ECO:0000256" key="3">
    <source>
        <dbReference type="SAM" id="MobiDB-lite"/>
    </source>
</evidence>
<feature type="compositionally biased region" description="Polar residues" evidence="3">
    <location>
        <begin position="285"/>
        <end position="306"/>
    </location>
</feature>
<dbReference type="EMBL" id="CVRI01000020">
    <property type="protein sequence ID" value="CRK91353.1"/>
    <property type="molecule type" value="Genomic_DNA"/>
</dbReference>
<feature type="compositionally biased region" description="Basic and acidic residues" evidence="3">
    <location>
        <begin position="974"/>
        <end position="987"/>
    </location>
</feature>
<feature type="region of interest" description="Disordered" evidence="3">
    <location>
        <begin position="1241"/>
        <end position="1283"/>
    </location>
</feature>
<keyword evidence="6" id="KW-1185">Reference proteome</keyword>
<feature type="compositionally biased region" description="Polar residues" evidence="3">
    <location>
        <begin position="603"/>
        <end position="624"/>
    </location>
</feature>